<organism evidence="1 2">
    <name type="scientific">Salinirubrum litoreum</name>
    <dbReference type="NCBI Taxonomy" id="1126234"/>
    <lineage>
        <taxon>Archaea</taxon>
        <taxon>Methanobacteriati</taxon>
        <taxon>Methanobacteriota</taxon>
        <taxon>Stenosarchaea group</taxon>
        <taxon>Halobacteria</taxon>
        <taxon>Halobacteriales</taxon>
        <taxon>Haloferacaceae</taxon>
        <taxon>Salinirubrum</taxon>
    </lineage>
</organism>
<dbReference type="Proteomes" id="UP001596201">
    <property type="component" value="Unassembled WGS sequence"/>
</dbReference>
<accession>A0ABD5RHA4</accession>
<evidence type="ECO:0000313" key="1">
    <source>
        <dbReference type="EMBL" id="MFC5369187.1"/>
    </source>
</evidence>
<dbReference type="RefSeq" id="WP_227231240.1">
    <property type="nucleotide sequence ID" value="NZ_JAJCVJ010000003.1"/>
</dbReference>
<evidence type="ECO:0000313" key="2">
    <source>
        <dbReference type="Proteomes" id="UP001596201"/>
    </source>
</evidence>
<dbReference type="PROSITE" id="PS51257">
    <property type="entry name" value="PROKAR_LIPOPROTEIN"/>
    <property type="match status" value="1"/>
</dbReference>
<proteinExistence type="predicted"/>
<reference evidence="1 2" key="1">
    <citation type="journal article" date="2019" name="Int. J. Syst. Evol. Microbiol.">
        <title>The Global Catalogue of Microorganisms (GCM) 10K type strain sequencing project: providing services to taxonomists for standard genome sequencing and annotation.</title>
        <authorList>
            <consortium name="The Broad Institute Genomics Platform"/>
            <consortium name="The Broad Institute Genome Sequencing Center for Infectious Disease"/>
            <person name="Wu L."/>
            <person name="Ma J."/>
        </authorList>
    </citation>
    <scope>NUCLEOTIDE SEQUENCE [LARGE SCALE GENOMIC DNA]</scope>
    <source>
        <strain evidence="1 2">CGMCC 1.12237</strain>
    </source>
</reference>
<sequence>MKRRDVLSTCGFGVGTLISATAGCLASDGRPLSDDGAGDPAGSAGERRLEVVRVETPTDVVRLNDLGTSPSVDVPDVRSLSDRERTVATAALDDEYETDDLPDWLVSFVAETPYLRRDGPYYELIHDFPRYTITAAETTADAVGGPIADEAAYREAVTHDGVVTSGLLRIASEDGYRTLRLWPSLREFLDSHEGVRYRGTVYSLSLSVEDDGQPYTVTASRVSPTDLTDESVYDATEATETVREAVRAAGETQGVYAGDLPEQLLEAVAAHQYVYLDGTFYWAGLENREDLPVDLEGTVTQSQFSETVPRIRLVLGNHGDRDVSVFSGAPAPFGVIEMEAVDGDGGSLLWTDAYRESSHVRTDEQSVTFVNAIGLTTPLPAGERLDRTFEVVDAVAPGEYVVQDDVGIESPGSDEGGTLAYRVFLRVTDGAATDG</sequence>
<dbReference type="AlphaFoldDB" id="A0ABD5RHA4"/>
<name>A0ABD5RHA4_9EURY</name>
<keyword evidence="2" id="KW-1185">Reference proteome</keyword>
<protein>
    <submittedName>
        <fullName evidence="1">Uncharacterized protein</fullName>
    </submittedName>
</protein>
<dbReference type="EMBL" id="JBHSKX010000004">
    <property type="protein sequence ID" value="MFC5369187.1"/>
    <property type="molecule type" value="Genomic_DNA"/>
</dbReference>
<gene>
    <name evidence="1" type="ORF">ACFPJ5_19850</name>
</gene>
<comment type="caution">
    <text evidence="1">The sequence shown here is derived from an EMBL/GenBank/DDBJ whole genome shotgun (WGS) entry which is preliminary data.</text>
</comment>